<evidence type="ECO:0000313" key="3">
    <source>
        <dbReference type="Proteomes" id="UP000805085"/>
    </source>
</evidence>
<keyword evidence="1" id="KW-1133">Transmembrane helix</keyword>
<accession>A0ABX2E404</accession>
<gene>
    <name evidence="2" type="ORF">HNV10_07890</name>
</gene>
<sequence length="200" mass="23143">MFKNKSLFSYILYAIGEIALIVIGILLALYLQNKNEEKKIKANVITAINMLKDEISTNKSIIDNIKNYHIMVKDTLQNMEIPKSEKEIEGKLGFWRGMRTPRLQNAAFQTSIQSGIGKEFNPKLLKALNGLYTYQDSYNQFTSQSTQIFFGADFSDIRSFGKIMTSIQMTMSDLYWYEKELTETYEFSLKQIDSIYPSKE</sequence>
<keyword evidence="1" id="KW-0472">Membrane</keyword>
<keyword evidence="3" id="KW-1185">Reference proteome</keyword>
<organism evidence="2 3">
    <name type="scientific">Winogradskyella litoriviva</name>
    <dbReference type="NCBI Taxonomy" id="1220182"/>
    <lineage>
        <taxon>Bacteria</taxon>
        <taxon>Pseudomonadati</taxon>
        <taxon>Bacteroidota</taxon>
        <taxon>Flavobacteriia</taxon>
        <taxon>Flavobacteriales</taxon>
        <taxon>Flavobacteriaceae</taxon>
        <taxon>Winogradskyella</taxon>
    </lineage>
</organism>
<evidence type="ECO:0000313" key="2">
    <source>
        <dbReference type="EMBL" id="NRD23157.1"/>
    </source>
</evidence>
<proteinExistence type="predicted"/>
<dbReference type="EMBL" id="JABRWQ010000003">
    <property type="protein sequence ID" value="NRD23157.1"/>
    <property type="molecule type" value="Genomic_DNA"/>
</dbReference>
<protein>
    <submittedName>
        <fullName evidence="2">Uncharacterized protein</fullName>
    </submittedName>
</protein>
<feature type="transmembrane region" description="Helical" evidence="1">
    <location>
        <begin position="7"/>
        <end position="31"/>
    </location>
</feature>
<evidence type="ECO:0000256" key="1">
    <source>
        <dbReference type="SAM" id="Phobius"/>
    </source>
</evidence>
<dbReference type="Proteomes" id="UP000805085">
    <property type="component" value="Unassembled WGS sequence"/>
</dbReference>
<reference evidence="2 3" key="1">
    <citation type="journal article" date="2015" name="Int. J. Syst. Evol. Microbiol.">
        <title>Winogradskyella litoriviva sp. nov., isolated from coastal seawater.</title>
        <authorList>
            <person name="Nedashkovskaya O.I."/>
            <person name="Kukhlevskiy A.D."/>
            <person name="Zhukova N.V."/>
            <person name="Kim S.J."/>
            <person name="Rhee S.K."/>
            <person name="Mikhailov V.V."/>
        </authorList>
    </citation>
    <scope>NUCLEOTIDE SEQUENCE [LARGE SCALE GENOMIC DNA]</scope>
    <source>
        <strain evidence="2 3">KMM6491</strain>
    </source>
</reference>
<comment type="caution">
    <text evidence="2">The sequence shown here is derived from an EMBL/GenBank/DDBJ whole genome shotgun (WGS) entry which is preliminary data.</text>
</comment>
<name>A0ABX2E404_9FLAO</name>
<keyword evidence="1" id="KW-0812">Transmembrane</keyword>